<accession>A0A8K1GDB7</accession>
<name>A0A8K1GDB7_9PASS</name>
<gene>
    <name evidence="11" type="ORF">HGM15179_010479</name>
</gene>
<evidence type="ECO:0000256" key="8">
    <source>
        <dbReference type="PIRSR" id="PIRSR016262-1"/>
    </source>
</evidence>
<evidence type="ECO:0000256" key="4">
    <source>
        <dbReference type="ARBA" id="ARBA00022679"/>
    </source>
</evidence>
<dbReference type="Gene3D" id="3.30.930.10">
    <property type="entry name" value="Bira Bifunctional Protein, Domain 2"/>
    <property type="match status" value="1"/>
</dbReference>
<dbReference type="PIRSF" id="PIRSF016262">
    <property type="entry name" value="LPLase"/>
    <property type="match status" value="1"/>
</dbReference>
<keyword evidence="4" id="KW-0808">Transferase</keyword>
<dbReference type="InterPro" id="IPR000544">
    <property type="entry name" value="Octanoyltransferase"/>
</dbReference>
<reference evidence="11" key="1">
    <citation type="submission" date="2019-04" db="EMBL/GenBank/DDBJ databases">
        <title>Genome assembly of Zosterops borbonicus 15179.</title>
        <authorList>
            <person name="Leroy T."/>
            <person name="Anselmetti Y."/>
            <person name="Tilak M.-K."/>
            <person name="Nabholz B."/>
        </authorList>
    </citation>
    <scope>NUCLEOTIDE SEQUENCE</scope>
    <source>
        <strain evidence="11">HGM_15179</strain>
        <tissue evidence="11">Muscle</tissue>
    </source>
</reference>
<dbReference type="GO" id="GO:0033819">
    <property type="term" value="F:lipoyl(octanoyl) transferase activity"/>
    <property type="evidence" value="ECO:0007669"/>
    <property type="project" value="UniProtKB-EC"/>
</dbReference>
<evidence type="ECO:0000259" key="10">
    <source>
        <dbReference type="PROSITE" id="PS51733"/>
    </source>
</evidence>
<evidence type="ECO:0000313" key="11">
    <source>
        <dbReference type="EMBL" id="TRZ16620.1"/>
    </source>
</evidence>
<feature type="active site" description="Acyl-thioester intermediate" evidence="8">
    <location>
        <position position="110"/>
    </location>
</feature>
<comment type="pathway">
    <text evidence="1">Protein modification; protein lipoylation via endogenous pathway; protein N(6)-(lipoyl)lysine from octanoyl-[acyl-carrier-protein]: step 1/2.</text>
</comment>
<dbReference type="SUPFAM" id="SSF55681">
    <property type="entry name" value="Class II aaRS and biotin synthetases"/>
    <property type="match status" value="1"/>
</dbReference>
<dbReference type="PROSITE" id="PS51733">
    <property type="entry name" value="BPL_LPL_CATALYTIC"/>
    <property type="match status" value="1"/>
</dbReference>
<evidence type="ECO:0000256" key="3">
    <source>
        <dbReference type="ARBA" id="ARBA00012334"/>
    </source>
</evidence>
<dbReference type="NCBIfam" id="TIGR00214">
    <property type="entry name" value="lipB"/>
    <property type="match status" value="1"/>
</dbReference>
<organism evidence="11 12">
    <name type="scientific">Zosterops borbonicus</name>
    <dbReference type="NCBI Taxonomy" id="364589"/>
    <lineage>
        <taxon>Eukaryota</taxon>
        <taxon>Metazoa</taxon>
        <taxon>Chordata</taxon>
        <taxon>Craniata</taxon>
        <taxon>Vertebrata</taxon>
        <taxon>Euteleostomi</taxon>
        <taxon>Archelosauria</taxon>
        <taxon>Archosauria</taxon>
        <taxon>Dinosauria</taxon>
        <taxon>Saurischia</taxon>
        <taxon>Theropoda</taxon>
        <taxon>Coelurosauria</taxon>
        <taxon>Aves</taxon>
        <taxon>Neognathae</taxon>
        <taxon>Neoaves</taxon>
        <taxon>Telluraves</taxon>
        <taxon>Australaves</taxon>
        <taxon>Passeriformes</taxon>
        <taxon>Sylvioidea</taxon>
        <taxon>Zosteropidae</taxon>
        <taxon>Zosterops</taxon>
    </lineage>
</organism>
<evidence type="ECO:0000256" key="7">
    <source>
        <dbReference type="ARBA" id="ARBA00033331"/>
    </source>
</evidence>
<evidence type="ECO:0000256" key="5">
    <source>
        <dbReference type="ARBA" id="ARBA00023315"/>
    </source>
</evidence>
<proteinExistence type="inferred from homology"/>
<evidence type="ECO:0000313" key="12">
    <source>
        <dbReference type="Proteomes" id="UP000796761"/>
    </source>
</evidence>
<dbReference type="EC" id="2.3.1.181" evidence="3"/>
<comment type="similarity">
    <text evidence="2">Belongs to the LipB family.</text>
</comment>
<feature type="site" description="Lowers pKa of active site Cys" evidence="9">
    <location>
        <position position="76"/>
    </location>
</feature>
<evidence type="ECO:0000256" key="6">
    <source>
        <dbReference type="ARBA" id="ARBA00030797"/>
    </source>
</evidence>
<feature type="domain" description="BPL/LPL catalytic" evidence="10">
    <location>
        <begin position="1"/>
        <end position="149"/>
    </location>
</feature>
<dbReference type="InterPro" id="IPR004143">
    <property type="entry name" value="BPL_LPL_catalytic"/>
</dbReference>
<protein>
    <recommendedName>
        <fullName evidence="3">lipoyl(octanoyl) transferase</fullName>
        <ecNumber evidence="3">2.3.1.181</ecNumber>
    </recommendedName>
    <alternativeName>
        <fullName evidence="6">Lipoate-protein ligase B</fullName>
    </alternativeName>
    <alternativeName>
        <fullName evidence="7">Lipoyl/octanoyl transferase</fullName>
    </alternativeName>
</protein>
<evidence type="ECO:0000256" key="2">
    <source>
        <dbReference type="ARBA" id="ARBA00007907"/>
    </source>
</evidence>
<dbReference type="Proteomes" id="UP000796761">
    <property type="component" value="Unassembled WGS sequence"/>
</dbReference>
<evidence type="ECO:0000256" key="1">
    <source>
        <dbReference type="ARBA" id="ARBA00004821"/>
    </source>
</evidence>
<dbReference type="OrthoDB" id="19908at2759"/>
<dbReference type="Pfam" id="PF21948">
    <property type="entry name" value="LplA-B_cat"/>
    <property type="match status" value="1"/>
</dbReference>
<dbReference type="AlphaFoldDB" id="A0A8K1GDB7"/>
<dbReference type="GO" id="GO:0009249">
    <property type="term" value="P:protein lipoylation"/>
    <property type="evidence" value="ECO:0007669"/>
    <property type="project" value="InterPro"/>
</dbReference>
<dbReference type="UniPathway" id="UPA00538">
    <property type="reaction ID" value="UER00592"/>
</dbReference>
<comment type="caution">
    <text evidence="11">The sequence shown here is derived from an EMBL/GenBank/DDBJ whole genome shotgun (WGS) entry which is preliminary data.</text>
</comment>
<keyword evidence="12" id="KW-1185">Reference proteome</keyword>
<dbReference type="InterPro" id="IPR045864">
    <property type="entry name" value="aa-tRNA-synth_II/BPL/LPL"/>
</dbReference>
<sequence>MSRPAVRVLRLGAVPYAEALRLLAFPVLDLRRRRLPLRAYVAGLEALVLRLCRRLGLRAARALPPPFTGVWMGDSKLCAIGVHCGNHITSHGLALNCCTDLTWFDHIVPCGLEGKGVTSLSHELGQHVAVSHVLEPFLDSFQEVFDCTLVSSEDPGD</sequence>
<keyword evidence="5" id="KW-0012">Acyltransferase</keyword>
<dbReference type="PANTHER" id="PTHR10993:SF7">
    <property type="entry name" value="LIPOYLTRANSFERASE 2, MITOCHONDRIAL-RELATED"/>
    <property type="match status" value="1"/>
</dbReference>
<dbReference type="PANTHER" id="PTHR10993">
    <property type="entry name" value="OCTANOYLTRANSFERASE"/>
    <property type="match status" value="1"/>
</dbReference>
<evidence type="ECO:0000256" key="9">
    <source>
        <dbReference type="PIRSR" id="PIRSR016262-3"/>
    </source>
</evidence>
<dbReference type="EMBL" id="SWJQ01000305">
    <property type="protein sequence ID" value="TRZ16620.1"/>
    <property type="molecule type" value="Genomic_DNA"/>
</dbReference>